<dbReference type="PRINTS" id="PR00081">
    <property type="entry name" value="GDHRDH"/>
</dbReference>
<protein>
    <submittedName>
        <fullName evidence="3">SDR family NAD(P)-dependent oxidoreductase</fullName>
        <ecNumber evidence="3">1.1.1.-</ecNumber>
    </submittedName>
</protein>
<name>A0ABV6GBN3_9BACI</name>
<proteinExistence type="inferred from homology"/>
<comment type="similarity">
    <text evidence="1 2">Belongs to the short-chain dehydrogenases/reductases (SDR) family.</text>
</comment>
<gene>
    <name evidence="3" type="ORF">ACFFIX_05135</name>
</gene>
<dbReference type="Gene3D" id="3.40.50.720">
    <property type="entry name" value="NAD(P)-binding Rossmann-like Domain"/>
    <property type="match status" value="1"/>
</dbReference>
<reference evidence="3 4" key="1">
    <citation type="submission" date="2024-09" db="EMBL/GenBank/DDBJ databases">
        <authorList>
            <person name="Sun Q."/>
            <person name="Mori K."/>
        </authorList>
    </citation>
    <scope>NUCLEOTIDE SEQUENCE [LARGE SCALE GENOMIC DNA]</scope>
    <source>
        <strain evidence="3 4">CCM 7228</strain>
    </source>
</reference>
<dbReference type="CDD" id="cd05233">
    <property type="entry name" value="SDR_c"/>
    <property type="match status" value="1"/>
</dbReference>
<keyword evidence="3" id="KW-0560">Oxidoreductase</keyword>
<sequence>MGNLQRKVAIITGAGSGLGKETALAFAKDGTNIVICGRNYSKLEEVENLIKDKYAVEVLPIRADVSSEADVKVLVQATLAKFKGIDILINNAAVFQQYRILDSPLDSWDYQFNNNATSVFLMMRECIPIMRAQRSGKIINITSGLVREGAAGFGAYAASKAAVEALTFSVQDEEHKNGIQVALFNPGVMSTNLATIGDDPANVAPYLVEIAQSKAKNKKRVMQLEDFQFSNR</sequence>
<dbReference type="PANTHER" id="PTHR43975">
    <property type="entry name" value="ZGC:101858"/>
    <property type="match status" value="1"/>
</dbReference>
<dbReference type="Pfam" id="PF00106">
    <property type="entry name" value="adh_short"/>
    <property type="match status" value="1"/>
</dbReference>
<comment type="caution">
    <text evidence="3">The sequence shown here is derived from an EMBL/GenBank/DDBJ whole genome shotgun (WGS) entry which is preliminary data.</text>
</comment>
<dbReference type="PROSITE" id="PS00061">
    <property type="entry name" value="ADH_SHORT"/>
    <property type="match status" value="1"/>
</dbReference>
<dbReference type="InterPro" id="IPR036291">
    <property type="entry name" value="NAD(P)-bd_dom_sf"/>
</dbReference>
<dbReference type="EMBL" id="JBHLVO010000003">
    <property type="protein sequence ID" value="MFC0270831.1"/>
    <property type="molecule type" value="Genomic_DNA"/>
</dbReference>
<keyword evidence="4" id="KW-1185">Reference proteome</keyword>
<evidence type="ECO:0000256" key="2">
    <source>
        <dbReference type="RuleBase" id="RU000363"/>
    </source>
</evidence>
<dbReference type="EC" id="1.1.1.-" evidence="3"/>
<dbReference type="PRINTS" id="PR00080">
    <property type="entry name" value="SDRFAMILY"/>
</dbReference>
<dbReference type="Proteomes" id="UP001589854">
    <property type="component" value="Unassembled WGS sequence"/>
</dbReference>
<evidence type="ECO:0000313" key="4">
    <source>
        <dbReference type="Proteomes" id="UP001589854"/>
    </source>
</evidence>
<dbReference type="InterPro" id="IPR002347">
    <property type="entry name" value="SDR_fam"/>
</dbReference>
<dbReference type="SUPFAM" id="SSF51735">
    <property type="entry name" value="NAD(P)-binding Rossmann-fold domains"/>
    <property type="match status" value="1"/>
</dbReference>
<accession>A0ABV6GBN3</accession>
<evidence type="ECO:0000256" key="1">
    <source>
        <dbReference type="ARBA" id="ARBA00006484"/>
    </source>
</evidence>
<dbReference type="InterPro" id="IPR020904">
    <property type="entry name" value="Sc_DH/Rdtase_CS"/>
</dbReference>
<dbReference type="PANTHER" id="PTHR43975:SF2">
    <property type="entry name" value="EG:BACR7A4.14 PROTEIN-RELATED"/>
    <property type="match status" value="1"/>
</dbReference>
<dbReference type="RefSeq" id="WP_378931256.1">
    <property type="nucleotide sequence ID" value="NZ_JBHLVO010000003.1"/>
</dbReference>
<dbReference type="GO" id="GO:0016491">
    <property type="term" value="F:oxidoreductase activity"/>
    <property type="evidence" value="ECO:0007669"/>
    <property type="project" value="UniProtKB-KW"/>
</dbReference>
<organism evidence="3 4">
    <name type="scientific">Metabacillus herbersteinensis</name>
    <dbReference type="NCBI Taxonomy" id="283816"/>
    <lineage>
        <taxon>Bacteria</taxon>
        <taxon>Bacillati</taxon>
        <taxon>Bacillota</taxon>
        <taxon>Bacilli</taxon>
        <taxon>Bacillales</taxon>
        <taxon>Bacillaceae</taxon>
        <taxon>Metabacillus</taxon>
    </lineage>
</organism>
<evidence type="ECO:0000313" key="3">
    <source>
        <dbReference type="EMBL" id="MFC0270831.1"/>
    </source>
</evidence>